<dbReference type="AlphaFoldDB" id="A0ABC8U4T7"/>
<proteinExistence type="predicted"/>
<reference evidence="1 2" key="1">
    <citation type="submission" date="2024-02" db="EMBL/GenBank/DDBJ databases">
        <authorList>
            <person name="Vignale AGUSTIN F."/>
            <person name="Sosa J E."/>
            <person name="Modenutti C."/>
        </authorList>
    </citation>
    <scope>NUCLEOTIDE SEQUENCE [LARGE SCALE GENOMIC DNA]</scope>
</reference>
<accession>A0ABC8U4T7</accession>
<protein>
    <submittedName>
        <fullName evidence="1">Uncharacterized protein</fullName>
    </submittedName>
</protein>
<dbReference type="EMBL" id="CAUOFW020006810">
    <property type="protein sequence ID" value="CAK9176330.1"/>
    <property type="molecule type" value="Genomic_DNA"/>
</dbReference>
<gene>
    <name evidence="1" type="ORF">ILEXP_LOCUS46173</name>
</gene>
<dbReference type="Proteomes" id="UP001642360">
    <property type="component" value="Unassembled WGS sequence"/>
</dbReference>
<evidence type="ECO:0000313" key="2">
    <source>
        <dbReference type="Proteomes" id="UP001642360"/>
    </source>
</evidence>
<organism evidence="1 2">
    <name type="scientific">Ilex paraguariensis</name>
    <name type="common">yerba mate</name>
    <dbReference type="NCBI Taxonomy" id="185542"/>
    <lineage>
        <taxon>Eukaryota</taxon>
        <taxon>Viridiplantae</taxon>
        <taxon>Streptophyta</taxon>
        <taxon>Embryophyta</taxon>
        <taxon>Tracheophyta</taxon>
        <taxon>Spermatophyta</taxon>
        <taxon>Magnoliopsida</taxon>
        <taxon>eudicotyledons</taxon>
        <taxon>Gunneridae</taxon>
        <taxon>Pentapetalae</taxon>
        <taxon>asterids</taxon>
        <taxon>campanulids</taxon>
        <taxon>Aquifoliales</taxon>
        <taxon>Aquifoliaceae</taxon>
        <taxon>Ilex</taxon>
    </lineage>
</organism>
<keyword evidence="2" id="KW-1185">Reference proteome</keyword>
<name>A0ABC8U4T7_9AQUA</name>
<evidence type="ECO:0000313" key="1">
    <source>
        <dbReference type="EMBL" id="CAK9176330.1"/>
    </source>
</evidence>
<sequence length="80" mass="8954">MTLSARRSSNRGGGRRWKPLFQHLPVVLIGRSHPDQALVGYQLGLAVVAAIWTAPTIELGDAYPPEHVHHSRGGWSYRWN</sequence>
<comment type="caution">
    <text evidence="1">The sequence shown here is derived from an EMBL/GenBank/DDBJ whole genome shotgun (WGS) entry which is preliminary data.</text>
</comment>